<gene>
    <name evidence="1" type="ORF">GCM10010439_47150</name>
</gene>
<reference evidence="1 2" key="1">
    <citation type="journal article" date="2019" name="Int. J. Syst. Evol. Microbiol.">
        <title>The Global Catalogue of Microorganisms (GCM) 10K type strain sequencing project: providing services to taxonomists for standard genome sequencing and annotation.</title>
        <authorList>
            <consortium name="The Broad Institute Genomics Platform"/>
            <consortium name="The Broad Institute Genome Sequencing Center for Infectious Disease"/>
            <person name="Wu L."/>
            <person name="Ma J."/>
        </authorList>
    </citation>
    <scope>NUCLEOTIDE SEQUENCE [LARGE SCALE GENOMIC DNA]</scope>
    <source>
        <strain evidence="1 2">JCM 8201</strain>
    </source>
</reference>
<sequence length="211" mass="23848">MTEQNIDPFQEALAQGGQRLVQLVAVGSLTTRGILNFQERRRAARQAEDEASQREAEAEIAAAYSQAYTRFARALDPTWLKKAPFLEVLEMWTEAVPFANDRPDATRAVIRCEERLRGLHPHGMSHYDRFREAGNERLDAMRESLPYLARDPGVRTGQPGRQRPELTANAADLAAENFPYDIAEAVTISSRLADPGTYRGPRLERTRRPTR</sequence>
<proteinExistence type="predicted"/>
<organism evidence="1 2">
    <name type="scientific">Actinocorallia aurantiaca</name>
    <dbReference type="NCBI Taxonomy" id="46204"/>
    <lineage>
        <taxon>Bacteria</taxon>
        <taxon>Bacillati</taxon>
        <taxon>Actinomycetota</taxon>
        <taxon>Actinomycetes</taxon>
        <taxon>Streptosporangiales</taxon>
        <taxon>Thermomonosporaceae</taxon>
        <taxon>Actinocorallia</taxon>
    </lineage>
</organism>
<evidence type="ECO:0000313" key="2">
    <source>
        <dbReference type="Proteomes" id="UP001501842"/>
    </source>
</evidence>
<name>A0ABN3UG09_9ACTN</name>
<dbReference type="RefSeq" id="WP_344452858.1">
    <property type="nucleotide sequence ID" value="NZ_BAAATZ010000020.1"/>
</dbReference>
<comment type="caution">
    <text evidence="1">The sequence shown here is derived from an EMBL/GenBank/DDBJ whole genome shotgun (WGS) entry which is preliminary data.</text>
</comment>
<evidence type="ECO:0000313" key="1">
    <source>
        <dbReference type="EMBL" id="GAA2731526.1"/>
    </source>
</evidence>
<protein>
    <submittedName>
        <fullName evidence="1">Uncharacterized protein</fullName>
    </submittedName>
</protein>
<dbReference type="EMBL" id="BAAATZ010000020">
    <property type="protein sequence ID" value="GAA2731526.1"/>
    <property type="molecule type" value="Genomic_DNA"/>
</dbReference>
<dbReference type="Proteomes" id="UP001501842">
    <property type="component" value="Unassembled WGS sequence"/>
</dbReference>
<accession>A0ABN3UG09</accession>
<keyword evidence="2" id="KW-1185">Reference proteome</keyword>